<dbReference type="EMBL" id="QGTQ01000013">
    <property type="protein sequence ID" value="PWV99723.1"/>
    <property type="molecule type" value="Genomic_DNA"/>
</dbReference>
<sequence length="86" mass="9743">MYKVFLVDDEPFVLEGLKLLVDWKSRGFEVCGEASNGEEALAAIVQYCPDLVITDIRMPVMDGLELIRQTREYLADSIRFIVLSGM</sequence>
<dbReference type="OrthoDB" id="2665564at2"/>
<comment type="caution">
    <text evidence="5">The sequence shown here is derived from an EMBL/GenBank/DDBJ whole genome shotgun (WGS) entry which is preliminary data.</text>
</comment>
<dbReference type="RefSeq" id="WP_110045107.1">
    <property type="nucleotide sequence ID" value="NZ_CP054612.1"/>
</dbReference>
<dbReference type="PROSITE" id="PS50110">
    <property type="entry name" value="RESPONSE_REGULATORY"/>
    <property type="match status" value="1"/>
</dbReference>
<dbReference type="GO" id="GO:0003677">
    <property type="term" value="F:DNA binding"/>
    <property type="evidence" value="ECO:0007669"/>
    <property type="project" value="UniProtKB-KW"/>
</dbReference>
<keyword evidence="1" id="KW-0963">Cytoplasm</keyword>
<proteinExistence type="predicted"/>
<dbReference type="Proteomes" id="UP000246635">
    <property type="component" value="Unassembled WGS sequence"/>
</dbReference>
<dbReference type="Gene3D" id="3.40.50.2300">
    <property type="match status" value="1"/>
</dbReference>
<dbReference type="InterPro" id="IPR051552">
    <property type="entry name" value="HptR"/>
</dbReference>
<protein>
    <submittedName>
        <fullName evidence="5">Response regulator receiver domain-containing protein</fullName>
    </submittedName>
</protein>
<gene>
    <name evidence="5" type="ORF">DFQ01_11397</name>
</gene>
<evidence type="ECO:0000313" key="6">
    <source>
        <dbReference type="Proteomes" id="UP000246635"/>
    </source>
</evidence>
<dbReference type="GO" id="GO:0000160">
    <property type="term" value="P:phosphorelay signal transduction system"/>
    <property type="evidence" value="ECO:0007669"/>
    <property type="project" value="InterPro"/>
</dbReference>
<evidence type="ECO:0000256" key="3">
    <source>
        <dbReference type="PROSITE-ProRule" id="PRU00169"/>
    </source>
</evidence>
<keyword evidence="6" id="KW-1185">Reference proteome</keyword>
<feature type="domain" description="Response regulatory" evidence="4">
    <location>
        <begin position="3"/>
        <end position="86"/>
    </location>
</feature>
<dbReference type="CDD" id="cd17536">
    <property type="entry name" value="REC_YesN-like"/>
    <property type="match status" value="1"/>
</dbReference>
<dbReference type="SMART" id="SM00448">
    <property type="entry name" value="REC"/>
    <property type="match status" value="1"/>
</dbReference>
<name>A0A2V2YSJ1_9BACL</name>
<keyword evidence="3" id="KW-0597">Phosphoprotein</keyword>
<dbReference type="SUPFAM" id="SSF52172">
    <property type="entry name" value="CheY-like"/>
    <property type="match status" value="1"/>
</dbReference>
<dbReference type="PANTHER" id="PTHR42713">
    <property type="entry name" value="HISTIDINE KINASE-RELATED"/>
    <property type="match status" value="1"/>
</dbReference>
<evidence type="ECO:0000259" key="4">
    <source>
        <dbReference type="PROSITE" id="PS50110"/>
    </source>
</evidence>
<accession>A0A2V2YSJ1</accession>
<dbReference type="AlphaFoldDB" id="A0A2V2YSJ1"/>
<evidence type="ECO:0000256" key="2">
    <source>
        <dbReference type="ARBA" id="ARBA00023125"/>
    </source>
</evidence>
<evidence type="ECO:0000313" key="5">
    <source>
        <dbReference type="EMBL" id="PWV99723.1"/>
    </source>
</evidence>
<organism evidence="5 6">
    <name type="scientific">Paenibacillus cellulosilyticus</name>
    <dbReference type="NCBI Taxonomy" id="375489"/>
    <lineage>
        <taxon>Bacteria</taxon>
        <taxon>Bacillati</taxon>
        <taxon>Bacillota</taxon>
        <taxon>Bacilli</taxon>
        <taxon>Bacillales</taxon>
        <taxon>Paenibacillaceae</taxon>
        <taxon>Paenibacillus</taxon>
    </lineage>
</organism>
<feature type="modified residue" description="4-aspartylphosphate" evidence="3">
    <location>
        <position position="55"/>
    </location>
</feature>
<dbReference type="InterPro" id="IPR001789">
    <property type="entry name" value="Sig_transdc_resp-reg_receiver"/>
</dbReference>
<dbReference type="InterPro" id="IPR011006">
    <property type="entry name" value="CheY-like_superfamily"/>
</dbReference>
<dbReference type="Pfam" id="PF00072">
    <property type="entry name" value="Response_reg"/>
    <property type="match status" value="1"/>
</dbReference>
<dbReference type="PANTHER" id="PTHR42713:SF3">
    <property type="entry name" value="TRANSCRIPTIONAL REGULATORY PROTEIN HPTR"/>
    <property type="match status" value="1"/>
</dbReference>
<reference evidence="5 6" key="1">
    <citation type="submission" date="2018-05" db="EMBL/GenBank/DDBJ databases">
        <title>Genomic Encyclopedia of Type Strains, Phase III (KMG-III): the genomes of soil and plant-associated and newly described type strains.</title>
        <authorList>
            <person name="Whitman W."/>
        </authorList>
    </citation>
    <scope>NUCLEOTIDE SEQUENCE [LARGE SCALE GENOMIC DNA]</scope>
    <source>
        <strain evidence="5 6">CECT 5696</strain>
    </source>
</reference>
<evidence type="ECO:0000256" key="1">
    <source>
        <dbReference type="ARBA" id="ARBA00022490"/>
    </source>
</evidence>
<keyword evidence="2" id="KW-0238">DNA-binding</keyword>